<keyword evidence="1" id="KW-0812">Transmembrane</keyword>
<organism evidence="2 3">
    <name type="scientific">Paenibacillus popilliae</name>
    <name type="common">Bacillus popilliae</name>
    <dbReference type="NCBI Taxonomy" id="78057"/>
    <lineage>
        <taxon>Bacteria</taxon>
        <taxon>Bacillati</taxon>
        <taxon>Bacillota</taxon>
        <taxon>Bacilli</taxon>
        <taxon>Bacillales</taxon>
        <taxon>Paenibacillaceae</taxon>
        <taxon>Paenibacillus</taxon>
    </lineage>
</organism>
<protein>
    <submittedName>
        <fullName evidence="2">Uncharacterized protein</fullName>
    </submittedName>
</protein>
<accession>A0ABY3ANY0</accession>
<name>A0ABY3ANY0_PAEPP</name>
<gene>
    <name evidence="2" type="ORF">C7Y44_13765</name>
</gene>
<evidence type="ECO:0000313" key="3">
    <source>
        <dbReference type="Proteomes" id="UP000316208"/>
    </source>
</evidence>
<keyword evidence="3" id="KW-1185">Reference proteome</keyword>
<dbReference type="EMBL" id="SADY01000004">
    <property type="protein sequence ID" value="TQR44222.1"/>
    <property type="molecule type" value="Genomic_DNA"/>
</dbReference>
<evidence type="ECO:0000256" key="1">
    <source>
        <dbReference type="SAM" id="Phobius"/>
    </source>
</evidence>
<proteinExistence type="predicted"/>
<comment type="caution">
    <text evidence="2">The sequence shown here is derived from an EMBL/GenBank/DDBJ whole genome shotgun (WGS) entry which is preliminary data.</text>
</comment>
<evidence type="ECO:0000313" key="2">
    <source>
        <dbReference type="EMBL" id="TQR44222.1"/>
    </source>
</evidence>
<dbReference type="Proteomes" id="UP000316208">
    <property type="component" value="Unassembled WGS sequence"/>
</dbReference>
<feature type="transmembrane region" description="Helical" evidence="1">
    <location>
        <begin position="29"/>
        <end position="50"/>
    </location>
</feature>
<reference evidence="2 3" key="1">
    <citation type="submission" date="2018-03" db="EMBL/GenBank/DDBJ databases">
        <title>Aerobic endospore-forming bacteria genome sequencing and assembly.</title>
        <authorList>
            <person name="Cavalcante D.A."/>
            <person name="Driks A."/>
            <person name="Putonti C."/>
            <person name="De-Souza M.T."/>
        </authorList>
    </citation>
    <scope>NUCLEOTIDE SEQUENCE [LARGE SCALE GENOMIC DNA]</scope>
    <source>
        <strain evidence="2 3">SDF0028</strain>
    </source>
</reference>
<keyword evidence="1" id="KW-0472">Membrane</keyword>
<sequence>MVFMMQLLRRVDQDQDESLQRISGDRMTYYTMAFLLTVLVGCLALLSILARSRRKSIPDHISSDLYDFLEQADDAYILTHESIEISYFSQYATSTLCNEILESIYKNPPKMFGTRKYRVRTWSVLTYEDQGVLLRKELTHIPIKVRRGIKVALGDDMVEFWKISFLSNGYRVEEVW</sequence>
<keyword evidence="1" id="KW-1133">Transmembrane helix</keyword>